<dbReference type="RefSeq" id="WP_168848730.1">
    <property type="nucleotide sequence ID" value="NZ_JAAVSD010000002.1"/>
</dbReference>
<evidence type="ECO:0000259" key="2">
    <source>
        <dbReference type="Pfam" id="PF06750"/>
    </source>
</evidence>
<dbReference type="EMBL" id="JAAVSD010000002">
    <property type="protein sequence ID" value="NLR28811.1"/>
    <property type="molecule type" value="Genomic_DNA"/>
</dbReference>
<comment type="caution">
    <text evidence="3">The sequence shown here is derived from an EMBL/GenBank/DDBJ whole genome shotgun (WGS) entry which is preliminary data.</text>
</comment>
<accession>A0ABX1L1B3</accession>
<dbReference type="Pfam" id="PF06750">
    <property type="entry name" value="A24_N_bact"/>
    <property type="match status" value="1"/>
</dbReference>
<keyword evidence="1" id="KW-0472">Membrane</keyword>
<feature type="transmembrane region" description="Helical" evidence="1">
    <location>
        <begin position="120"/>
        <end position="146"/>
    </location>
</feature>
<proteinExistence type="predicted"/>
<evidence type="ECO:0000313" key="4">
    <source>
        <dbReference type="Proteomes" id="UP000707477"/>
    </source>
</evidence>
<dbReference type="PANTHER" id="PTHR30487:SF0">
    <property type="entry name" value="PREPILIN LEADER PEPTIDASE_N-METHYLTRANSFERASE-RELATED"/>
    <property type="match status" value="1"/>
</dbReference>
<organism evidence="3 4">
    <name type="scientific">Levilactobacillus tujiorum</name>
    <dbReference type="NCBI Taxonomy" id="2912243"/>
    <lineage>
        <taxon>Bacteria</taxon>
        <taxon>Bacillati</taxon>
        <taxon>Bacillota</taxon>
        <taxon>Bacilli</taxon>
        <taxon>Lactobacillales</taxon>
        <taxon>Lactobacillaceae</taxon>
        <taxon>Levilactobacillus</taxon>
    </lineage>
</organism>
<gene>
    <name evidence="3" type="ORF">HEQ44_01245</name>
</gene>
<dbReference type="Proteomes" id="UP000707477">
    <property type="component" value="Unassembled WGS sequence"/>
</dbReference>
<protein>
    <submittedName>
        <fullName evidence="3">Prepilin peptidase</fullName>
    </submittedName>
</protein>
<keyword evidence="1" id="KW-0812">Transmembrane</keyword>
<feature type="transmembrane region" description="Helical" evidence="1">
    <location>
        <begin position="91"/>
        <end position="108"/>
    </location>
</feature>
<dbReference type="InterPro" id="IPR050882">
    <property type="entry name" value="Prepilin_peptidase/N-MTase"/>
</dbReference>
<reference evidence="3 4" key="1">
    <citation type="submission" date="2020-03" db="EMBL/GenBank/DDBJ databases">
        <authorList>
            <person name="Zhang Z."/>
            <person name="Guo Z."/>
            <person name="Hou Q."/>
            <person name="Shen X."/>
        </authorList>
    </citation>
    <scope>NUCLEOTIDE SEQUENCE [LARGE SCALE GENOMIC DNA]</scope>
    <source>
        <strain evidence="3 4">HBUAS51329</strain>
    </source>
</reference>
<feature type="transmembrane region" description="Helical" evidence="1">
    <location>
        <begin position="166"/>
        <end position="190"/>
    </location>
</feature>
<dbReference type="PANTHER" id="PTHR30487">
    <property type="entry name" value="TYPE 4 PREPILIN-LIKE PROTEINS LEADER PEPTIDE-PROCESSING ENZYME"/>
    <property type="match status" value="1"/>
</dbReference>
<feature type="domain" description="Prepilin peptidase A24 N-terminal" evidence="2">
    <location>
        <begin position="8"/>
        <end position="87"/>
    </location>
</feature>
<evidence type="ECO:0000256" key="1">
    <source>
        <dbReference type="SAM" id="Phobius"/>
    </source>
</evidence>
<feature type="transmembrane region" description="Helical" evidence="1">
    <location>
        <begin position="64"/>
        <end position="85"/>
    </location>
</feature>
<evidence type="ECO:0000313" key="3">
    <source>
        <dbReference type="EMBL" id="NLR28811.1"/>
    </source>
</evidence>
<keyword evidence="4" id="KW-1185">Reference proteome</keyword>
<name>A0ABX1L1B3_9LACO</name>
<sequence>MVTVILFVYGSCLGSLIVALACRYAQQASYWSPASHCDSCQRPLRYWQLIPILSYLLLRGRCHFCHVPIPFTVLLVEIIGGLVATTISDNFSLRVTLWLILWGFAALCDSRTLTFPGWVTWATAGLALVGQPPVSWGIGLGLLFLIHRLWPHWHSPTIGDGDLEMLVSAGLLWGVTVTAQWLIIACLLAISRARTTDRLPFLPYLTTAATGHWLITVILTSAW</sequence>
<dbReference type="InterPro" id="IPR010627">
    <property type="entry name" value="Prepilin_pept_A24_N"/>
</dbReference>
<feature type="transmembrane region" description="Helical" evidence="1">
    <location>
        <begin position="202"/>
        <end position="222"/>
    </location>
</feature>
<keyword evidence="1" id="KW-1133">Transmembrane helix</keyword>
<feature type="transmembrane region" description="Helical" evidence="1">
    <location>
        <begin position="6"/>
        <end position="25"/>
    </location>
</feature>